<keyword evidence="1" id="KW-1133">Transmembrane helix</keyword>
<feature type="transmembrane region" description="Helical" evidence="1">
    <location>
        <begin position="7"/>
        <end position="27"/>
    </location>
</feature>
<feature type="transmembrane region" description="Helical" evidence="1">
    <location>
        <begin position="39"/>
        <end position="60"/>
    </location>
</feature>
<keyword evidence="1" id="KW-0812">Transmembrane</keyword>
<dbReference type="EMBL" id="DTGZ01000134">
    <property type="protein sequence ID" value="HGV98051.1"/>
    <property type="molecule type" value="Genomic_DNA"/>
</dbReference>
<sequence length="219" mass="24098">MQRTFPLILCFIFGILGIIPFIVPHPVVQHTDEFLRNDLLRILAAFALVLGLGSLLRVHFDKIQHRRENWQYSWVLLITFFLTSIIGLFGGVAGTGPLPTRIGNFSFDIQTIYLNVEVPLGATMFALLSFFMASAAYRSFRARSTEATLLLLAAFIVMIGILPLGNQISPHLPSFAQWIMDVPNVAGKRGIAFGIALGSLATALKILLGIERSWLGGGE</sequence>
<dbReference type="AlphaFoldDB" id="A0A7C4XFS3"/>
<name>A0A7C4XFS3_UNCW3</name>
<feature type="transmembrane region" description="Helical" evidence="1">
    <location>
        <begin position="112"/>
        <end position="137"/>
    </location>
</feature>
<comment type="caution">
    <text evidence="2">The sequence shown here is derived from an EMBL/GenBank/DDBJ whole genome shotgun (WGS) entry which is preliminary data.</text>
</comment>
<evidence type="ECO:0000256" key="1">
    <source>
        <dbReference type="SAM" id="Phobius"/>
    </source>
</evidence>
<feature type="transmembrane region" description="Helical" evidence="1">
    <location>
        <begin position="189"/>
        <end position="208"/>
    </location>
</feature>
<evidence type="ECO:0000313" key="2">
    <source>
        <dbReference type="EMBL" id="HGV98051.1"/>
    </source>
</evidence>
<proteinExistence type="predicted"/>
<feature type="transmembrane region" description="Helical" evidence="1">
    <location>
        <begin position="149"/>
        <end position="169"/>
    </location>
</feature>
<gene>
    <name evidence="2" type="ORF">ENV60_07120</name>
</gene>
<accession>A0A7C4XFS3</accession>
<protein>
    <submittedName>
        <fullName evidence="2">Uncharacterized protein</fullName>
    </submittedName>
</protein>
<organism evidence="2">
    <name type="scientific">candidate division WOR-3 bacterium</name>
    <dbReference type="NCBI Taxonomy" id="2052148"/>
    <lineage>
        <taxon>Bacteria</taxon>
        <taxon>Bacteria division WOR-3</taxon>
    </lineage>
</organism>
<feature type="transmembrane region" description="Helical" evidence="1">
    <location>
        <begin position="72"/>
        <end position="92"/>
    </location>
</feature>
<reference evidence="2" key="1">
    <citation type="journal article" date="2020" name="mSystems">
        <title>Genome- and Community-Level Interaction Insights into Carbon Utilization and Element Cycling Functions of Hydrothermarchaeota in Hydrothermal Sediment.</title>
        <authorList>
            <person name="Zhou Z."/>
            <person name="Liu Y."/>
            <person name="Xu W."/>
            <person name="Pan J."/>
            <person name="Luo Z.H."/>
            <person name="Li M."/>
        </authorList>
    </citation>
    <scope>NUCLEOTIDE SEQUENCE [LARGE SCALE GENOMIC DNA]</scope>
    <source>
        <strain evidence="2">SpSt-774</strain>
    </source>
</reference>
<keyword evidence="1" id="KW-0472">Membrane</keyword>